<proteinExistence type="predicted"/>
<sequence length="148" mass="16446">MGANSETFLELRAQDFVTMYDASFTKKEAQKVGVKLVTDLLDNGNVDKMEFIANLARLNEVIGTAMTEARKHIAEEKQTVLGIEFTPVNGGNTLNYSDDEIYNVLKSDLDARVELLKLAQKQNVIDVYGNDVPVVSTTPRKSSITLKF</sequence>
<name>A0A6J5MS22_9CAUD</name>
<evidence type="ECO:0000313" key="1">
    <source>
        <dbReference type="EMBL" id="CAB4147933.1"/>
    </source>
</evidence>
<dbReference type="EMBL" id="LR796480">
    <property type="protein sequence ID" value="CAB4147933.1"/>
    <property type="molecule type" value="Genomic_DNA"/>
</dbReference>
<accession>A0A6J5MS22</accession>
<reference evidence="1" key="1">
    <citation type="submission" date="2020-04" db="EMBL/GenBank/DDBJ databases">
        <authorList>
            <person name="Chiriac C."/>
            <person name="Salcher M."/>
            <person name="Ghai R."/>
            <person name="Kavagutti S V."/>
        </authorList>
    </citation>
    <scope>NUCLEOTIDE SEQUENCE</scope>
</reference>
<gene>
    <name evidence="1" type="ORF">UFOVP516_56</name>
</gene>
<organism evidence="1">
    <name type="scientific">uncultured Caudovirales phage</name>
    <dbReference type="NCBI Taxonomy" id="2100421"/>
    <lineage>
        <taxon>Viruses</taxon>
        <taxon>Duplodnaviria</taxon>
        <taxon>Heunggongvirae</taxon>
        <taxon>Uroviricota</taxon>
        <taxon>Caudoviricetes</taxon>
        <taxon>Peduoviridae</taxon>
        <taxon>Maltschvirus</taxon>
        <taxon>Maltschvirus maltsch</taxon>
    </lineage>
</organism>
<protein>
    <submittedName>
        <fullName evidence="1">Uncharacterized protein</fullName>
    </submittedName>
</protein>